<accession>C8TFG6</accession>
<reference evidence="2" key="1">
    <citation type="journal article" date="2009" name="Plant J.">
        <title>Comparative analysis of complete orthologous centromeres from two subspecies of rice reveals rapid variation of centromere organization and structure.</title>
        <authorList>
            <person name="Wu J."/>
            <person name="Fujisawa M."/>
            <person name="Tian Z."/>
            <person name="Yamagata H."/>
            <person name="Kamiya K."/>
            <person name="Shibata M."/>
            <person name="Hosokawa S."/>
            <person name="Ito Y."/>
            <person name="Hamada M."/>
            <person name="Katagiri S."/>
            <person name="Kurita K."/>
            <person name="Yamamoto M."/>
            <person name="Kikuta A."/>
            <person name="Machita K."/>
            <person name="Karasawa W."/>
            <person name="Kanamori H."/>
            <person name="Namiki N."/>
            <person name="Mizuno H."/>
            <person name="Ma J."/>
            <person name="Sasaki T."/>
            <person name="Matsumoto T."/>
        </authorList>
    </citation>
    <scope>NUCLEOTIDE SEQUENCE</scope>
</reference>
<dbReference type="AlphaFoldDB" id="C8TFG6"/>
<dbReference type="EMBL" id="AP009090">
    <property type="protein sequence ID" value="BAI39888.1"/>
    <property type="molecule type" value="Genomic_DNA"/>
</dbReference>
<name>C8TFG6_ORYSI</name>
<gene>
    <name evidence="2" type="primary">K0155C03.23</name>
</gene>
<evidence type="ECO:0000313" key="2">
    <source>
        <dbReference type="EMBL" id="BAI39888.1"/>
    </source>
</evidence>
<proteinExistence type="predicted"/>
<protein>
    <submittedName>
        <fullName evidence="2">Uncharacterized protein K0155C03.23</fullName>
    </submittedName>
</protein>
<sequence>MNHHYILFLHEGGDLPTPLLIVDGLTPLGRSAPMRLSNLILVLETKLSKTMRKKRKMLDKVRKDTFPGSQSKCEILIADSRLPSLLDPTLASLELTEHRDAKTGKNLSKTSQDDKARR</sequence>
<feature type="region of interest" description="Disordered" evidence="1">
    <location>
        <begin position="97"/>
        <end position="118"/>
    </location>
</feature>
<organism evidence="2">
    <name type="scientific">Oryza sativa subsp. indica</name>
    <name type="common">Rice</name>
    <dbReference type="NCBI Taxonomy" id="39946"/>
    <lineage>
        <taxon>Eukaryota</taxon>
        <taxon>Viridiplantae</taxon>
        <taxon>Streptophyta</taxon>
        <taxon>Embryophyta</taxon>
        <taxon>Tracheophyta</taxon>
        <taxon>Spermatophyta</taxon>
        <taxon>Magnoliopsida</taxon>
        <taxon>Liliopsida</taxon>
        <taxon>Poales</taxon>
        <taxon>Poaceae</taxon>
        <taxon>BOP clade</taxon>
        <taxon>Oryzoideae</taxon>
        <taxon>Oryzeae</taxon>
        <taxon>Oryzinae</taxon>
        <taxon>Oryza</taxon>
        <taxon>Oryza sativa</taxon>
    </lineage>
</organism>
<evidence type="ECO:0000256" key="1">
    <source>
        <dbReference type="SAM" id="MobiDB-lite"/>
    </source>
</evidence>